<evidence type="ECO:0000256" key="10">
    <source>
        <dbReference type="ARBA" id="ARBA00022741"/>
    </source>
</evidence>
<accession>A0ABP8VC55</accession>
<dbReference type="InterPro" id="IPR016185">
    <property type="entry name" value="PreATP-grasp_dom_sf"/>
</dbReference>
<comment type="caution">
    <text evidence="19">The sequence shown here is derived from an EMBL/GenBank/DDBJ whole genome shotgun (WGS) entry which is preliminary data.</text>
</comment>
<evidence type="ECO:0000256" key="1">
    <source>
        <dbReference type="ARBA" id="ARBA00001936"/>
    </source>
</evidence>
<dbReference type="NCBIfam" id="TIGR01205">
    <property type="entry name" value="D_ala_D_alaTIGR"/>
    <property type="match status" value="1"/>
</dbReference>
<keyword evidence="12 16" id="KW-0133">Cell shape</keyword>
<dbReference type="PANTHER" id="PTHR23132:SF23">
    <property type="entry name" value="D-ALANINE--D-ALANINE LIGASE B"/>
    <property type="match status" value="1"/>
</dbReference>
<keyword evidence="13 16" id="KW-0573">Peptidoglycan synthesis</keyword>
<dbReference type="InterPro" id="IPR011761">
    <property type="entry name" value="ATP-grasp"/>
</dbReference>
<dbReference type="InterPro" id="IPR005905">
    <property type="entry name" value="D_ala_D_ala"/>
</dbReference>
<comment type="catalytic activity">
    <reaction evidence="15 16">
        <text>2 D-alanine + ATP = D-alanyl-D-alanine + ADP + phosphate + H(+)</text>
        <dbReference type="Rhea" id="RHEA:11224"/>
        <dbReference type="ChEBI" id="CHEBI:15378"/>
        <dbReference type="ChEBI" id="CHEBI:30616"/>
        <dbReference type="ChEBI" id="CHEBI:43474"/>
        <dbReference type="ChEBI" id="CHEBI:57416"/>
        <dbReference type="ChEBI" id="CHEBI:57822"/>
        <dbReference type="ChEBI" id="CHEBI:456216"/>
        <dbReference type="EC" id="6.3.2.4"/>
    </reaction>
</comment>
<evidence type="ECO:0000256" key="2">
    <source>
        <dbReference type="ARBA" id="ARBA00001946"/>
    </source>
</evidence>
<dbReference type="Proteomes" id="UP001500604">
    <property type="component" value="Unassembled WGS sequence"/>
</dbReference>
<dbReference type="SUPFAM" id="SSF52440">
    <property type="entry name" value="PreATP-grasp domain"/>
    <property type="match status" value="1"/>
</dbReference>
<dbReference type="NCBIfam" id="NF002378">
    <property type="entry name" value="PRK01372.1"/>
    <property type="match status" value="1"/>
</dbReference>
<comment type="pathway">
    <text evidence="5 16">Cell wall biogenesis; peptidoglycan biosynthesis.</text>
</comment>
<dbReference type="EMBL" id="BAABFL010000478">
    <property type="protein sequence ID" value="GAA4652595.1"/>
    <property type="molecule type" value="Genomic_DNA"/>
</dbReference>
<dbReference type="Gene3D" id="3.30.470.20">
    <property type="entry name" value="ATP-grasp fold, B domain"/>
    <property type="match status" value="1"/>
</dbReference>
<dbReference type="InterPro" id="IPR011127">
    <property type="entry name" value="Dala_Dala_lig_N"/>
</dbReference>
<reference evidence="20" key="1">
    <citation type="journal article" date="2019" name="Int. J. Syst. Evol. Microbiol.">
        <title>The Global Catalogue of Microorganisms (GCM) 10K type strain sequencing project: providing services to taxonomists for standard genome sequencing and annotation.</title>
        <authorList>
            <consortium name="The Broad Institute Genomics Platform"/>
            <consortium name="The Broad Institute Genome Sequencing Center for Infectious Disease"/>
            <person name="Wu L."/>
            <person name="Ma J."/>
        </authorList>
    </citation>
    <scope>NUCLEOTIDE SEQUENCE [LARGE SCALE GENOMIC DNA]</scope>
    <source>
        <strain evidence="20">JCM 17805</strain>
    </source>
</reference>
<dbReference type="Pfam" id="PF07478">
    <property type="entry name" value="Dala_Dala_lig_C"/>
    <property type="match status" value="1"/>
</dbReference>
<organism evidence="19 20">
    <name type="scientific">Kistimonas scapharcae</name>
    <dbReference type="NCBI Taxonomy" id="1036133"/>
    <lineage>
        <taxon>Bacteria</taxon>
        <taxon>Pseudomonadati</taxon>
        <taxon>Pseudomonadota</taxon>
        <taxon>Gammaproteobacteria</taxon>
        <taxon>Oceanospirillales</taxon>
        <taxon>Endozoicomonadaceae</taxon>
        <taxon>Kistimonas</taxon>
    </lineage>
</organism>
<keyword evidence="8 16" id="KW-0963">Cytoplasm</keyword>
<protein>
    <recommendedName>
        <fullName evidence="7 16">D-alanine--D-alanine ligase</fullName>
        <ecNumber evidence="7 16">6.3.2.4</ecNumber>
    </recommendedName>
    <alternativeName>
        <fullName evidence="16">D-Ala-D-Ala ligase</fullName>
    </alternativeName>
    <alternativeName>
        <fullName evidence="16">D-alanylalanine synthetase</fullName>
    </alternativeName>
</protein>
<keyword evidence="9 16" id="KW-0436">Ligase</keyword>
<dbReference type="InterPro" id="IPR013815">
    <property type="entry name" value="ATP_grasp_subdomain_1"/>
</dbReference>
<evidence type="ECO:0000256" key="4">
    <source>
        <dbReference type="ARBA" id="ARBA00004496"/>
    </source>
</evidence>
<dbReference type="GO" id="GO:0016874">
    <property type="term" value="F:ligase activity"/>
    <property type="evidence" value="ECO:0007669"/>
    <property type="project" value="UniProtKB-KW"/>
</dbReference>
<evidence type="ECO:0000256" key="7">
    <source>
        <dbReference type="ARBA" id="ARBA00012216"/>
    </source>
</evidence>
<evidence type="ECO:0000313" key="20">
    <source>
        <dbReference type="Proteomes" id="UP001500604"/>
    </source>
</evidence>
<dbReference type="Pfam" id="PF01820">
    <property type="entry name" value="Dala_Dala_lig_N"/>
    <property type="match status" value="1"/>
</dbReference>
<keyword evidence="14 16" id="KW-0961">Cell wall biogenesis/degradation</keyword>
<evidence type="ECO:0000256" key="6">
    <source>
        <dbReference type="ARBA" id="ARBA00010871"/>
    </source>
</evidence>
<evidence type="ECO:0000256" key="16">
    <source>
        <dbReference type="HAMAP-Rule" id="MF_00047"/>
    </source>
</evidence>
<dbReference type="PROSITE" id="PS00844">
    <property type="entry name" value="DALA_DALA_LIGASE_2"/>
    <property type="match status" value="1"/>
</dbReference>
<keyword evidence="11 17" id="KW-0067">ATP-binding</keyword>
<evidence type="ECO:0000256" key="9">
    <source>
        <dbReference type="ARBA" id="ARBA00022598"/>
    </source>
</evidence>
<comment type="function">
    <text evidence="3 16">Cell wall formation.</text>
</comment>
<evidence type="ECO:0000256" key="14">
    <source>
        <dbReference type="ARBA" id="ARBA00023316"/>
    </source>
</evidence>
<sequence>MSGLSCPRVALICGGPSSEAAVSRLSVGRVQAALRHHYPDLHVLELTPAIAVELHRLAPDVAFPVLHGPPGEDGTIQGLLEIMQIPYVGSGVTASALAMDKLLTKQLLKSHGIPLASDLVVKREDGIDKAVQTTLAQLGSSVVIKPRSQGSSLGTSLVRQADALDVAFREAFSVETDVLVESMIPGKEVTVSVLEHPAVMALPVIEICLPEDARLTGYGYDEKYTPGRSEHIIPARLTDHQYQLCEAYAVKAFEVLGCRDFARADFMVPDDQDPVFLELNTIPGLTPTSLLPDAAEAAGLAFDDVLVALVERALARGPAIRQNS</sequence>
<name>A0ABP8VC55_9GAMM</name>
<dbReference type="PROSITE" id="PS00843">
    <property type="entry name" value="DALA_DALA_LIGASE_1"/>
    <property type="match status" value="1"/>
</dbReference>
<dbReference type="Gene3D" id="3.40.50.20">
    <property type="match status" value="1"/>
</dbReference>
<evidence type="ECO:0000313" key="19">
    <source>
        <dbReference type="EMBL" id="GAA4652595.1"/>
    </source>
</evidence>
<dbReference type="InterPro" id="IPR011095">
    <property type="entry name" value="Dala_Dala_lig_C"/>
</dbReference>
<dbReference type="PIRSF" id="PIRSF039102">
    <property type="entry name" value="Ddl/VanB"/>
    <property type="match status" value="1"/>
</dbReference>
<dbReference type="PROSITE" id="PS50975">
    <property type="entry name" value="ATP_GRASP"/>
    <property type="match status" value="1"/>
</dbReference>
<evidence type="ECO:0000256" key="17">
    <source>
        <dbReference type="PROSITE-ProRule" id="PRU00409"/>
    </source>
</evidence>
<dbReference type="EC" id="6.3.2.4" evidence="7 16"/>
<keyword evidence="20" id="KW-1185">Reference proteome</keyword>
<dbReference type="SUPFAM" id="SSF56059">
    <property type="entry name" value="Glutathione synthetase ATP-binding domain-like"/>
    <property type="match status" value="1"/>
</dbReference>
<dbReference type="InterPro" id="IPR000291">
    <property type="entry name" value="D-Ala_lig_Van_CS"/>
</dbReference>
<dbReference type="PANTHER" id="PTHR23132">
    <property type="entry name" value="D-ALANINE--D-ALANINE LIGASE"/>
    <property type="match status" value="1"/>
</dbReference>
<evidence type="ECO:0000256" key="3">
    <source>
        <dbReference type="ARBA" id="ARBA00003921"/>
    </source>
</evidence>
<comment type="cofactor">
    <cofactor evidence="1">
        <name>Mn(2+)</name>
        <dbReference type="ChEBI" id="CHEBI:29035"/>
    </cofactor>
</comment>
<proteinExistence type="inferred from homology"/>
<feature type="domain" description="ATP-grasp" evidence="18">
    <location>
        <begin position="105"/>
        <end position="311"/>
    </location>
</feature>
<dbReference type="RefSeq" id="WP_345199189.1">
    <property type="nucleotide sequence ID" value="NZ_BAABFL010000478.1"/>
</dbReference>
<gene>
    <name evidence="16" type="primary">ddl</name>
    <name evidence="19" type="ORF">GCM10023116_48790</name>
</gene>
<evidence type="ECO:0000256" key="13">
    <source>
        <dbReference type="ARBA" id="ARBA00022984"/>
    </source>
</evidence>
<comment type="cofactor">
    <cofactor evidence="2">
        <name>Mg(2+)</name>
        <dbReference type="ChEBI" id="CHEBI:18420"/>
    </cofactor>
</comment>
<comment type="similarity">
    <text evidence="6 16">Belongs to the D-alanine--D-alanine ligase family.</text>
</comment>
<evidence type="ECO:0000256" key="12">
    <source>
        <dbReference type="ARBA" id="ARBA00022960"/>
    </source>
</evidence>
<evidence type="ECO:0000259" key="18">
    <source>
        <dbReference type="PROSITE" id="PS50975"/>
    </source>
</evidence>
<keyword evidence="10 17" id="KW-0547">Nucleotide-binding</keyword>
<dbReference type="HAMAP" id="MF_00047">
    <property type="entry name" value="Dala_Dala_lig"/>
    <property type="match status" value="1"/>
</dbReference>
<evidence type="ECO:0000256" key="5">
    <source>
        <dbReference type="ARBA" id="ARBA00004752"/>
    </source>
</evidence>
<evidence type="ECO:0000256" key="15">
    <source>
        <dbReference type="ARBA" id="ARBA00047614"/>
    </source>
</evidence>
<dbReference type="Gene3D" id="3.30.1490.20">
    <property type="entry name" value="ATP-grasp fold, A domain"/>
    <property type="match status" value="1"/>
</dbReference>
<evidence type="ECO:0000256" key="11">
    <source>
        <dbReference type="ARBA" id="ARBA00022840"/>
    </source>
</evidence>
<evidence type="ECO:0000256" key="8">
    <source>
        <dbReference type="ARBA" id="ARBA00022490"/>
    </source>
</evidence>
<comment type="subcellular location">
    <subcellularLocation>
        <location evidence="4 16">Cytoplasm</location>
    </subcellularLocation>
</comment>